<dbReference type="STRING" id="640948.SAMN05216238_11036"/>
<sequence>MKKFLPLMFIVFIAVIIGGCSQSGSGEESGEPEEVVLRLAENQPENNPVTIAMKEFSDIAEQKSDGEVKIEVYPNAQLGEETENIDQVQSGELDMARVNSVPVSQVVGELSVFTLPYIFTDQEHKYRVLDGEIGKEVSEKFKDHDLINFGYLEAGSRNFYTTEKPIKSVEDMEGMKIRVQPSDISVQMVELLGAVPTPMDYGEVFSSLQTGVIDGAENDFVSYHTSGHYEVAPYYTLDGHLSPPALIIMNKDTWEGLSEKHQNVISEAADEAIEFEREEMNKSQEEFRKEVEEAGTEIFEVDVEEFQEAVSPIYEEMSEYEELIERVREE</sequence>
<dbReference type="Proteomes" id="UP000199474">
    <property type="component" value="Unassembled WGS sequence"/>
</dbReference>
<dbReference type="GO" id="GO:0030288">
    <property type="term" value="C:outer membrane-bounded periplasmic space"/>
    <property type="evidence" value="ECO:0007669"/>
    <property type="project" value="InterPro"/>
</dbReference>
<keyword evidence="1" id="KW-0732">Signal</keyword>
<evidence type="ECO:0000256" key="1">
    <source>
        <dbReference type="ARBA" id="ARBA00022729"/>
    </source>
</evidence>
<evidence type="ECO:0000256" key="2">
    <source>
        <dbReference type="SAM" id="Coils"/>
    </source>
</evidence>
<organism evidence="3 4">
    <name type="scientific">Lentibacillus persicus</name>
    <dbReference type="NCBI Taxonomy" id="640948"/>
    <lineage>
        <taxon>Bacteria</taxon>
        <taxon>Bacillati</taxon>
        <taxon>Bacillota</taxon>
        <taxon>Bacilli</taxon>
        <taxon>Bacillales</taxon>
        <taxon>Bacillaceae</taxon>
        <taxon>Lentibacillus</taxon>
    </lineage>
</organism>
<dbReference type="CDD" id="cd13671">
    <property type="entry name" value="PBP2_TRAP_SBP_like_3"/>
    <property type="match status" value="1"/>
</dbReference>
<keyword evidence="3" id="KW-0675">Receptor</keyword>
<protein>
    <submittedName>
        <fullName evidence="3">Tripartite ATP-independent transporter solute receptor, DctP family</fullName>
    </submittedName>
</protein>
<dbReference type="PANTHER" id="PTHR33376:SF2">
    <property type="entry name" value="DICARBOXYLATE-BINDING PERIPLASMIC PROTEIN"/>
    <property type="match status" value="1"/>
</dbReference>
<dbReference type="Pfam" id="PF03480">
    <property type="entry name" value="DctP"/>
    <property type="match status" value="1"/>
</dbReference>
<dbReference type="InterPro" id="IPR018389">
    <property type="entry name" value="DctP_fam"/>
</dbReference>
<dbReference type="Gene3D" id="3.40.190.170">
    <property type="entry name" value="Bacterial extracellular solute-binding protein, family 7"/>
    <property type="match status" value="1"/>
</dbReference>
<evidence type="ECO:0000313" key="4">
    <source>
        <dbReference type="Proteomes" id="UP000199474"/>
    </source>
</evidence>
<dbReference type="AlphaFoldDB" id="A0A1I1YPV4"/>
<gene>
    <name evidence="3" type="ORF">SAMN05216238_11036</name>
</gene>
<dbReference type="RefSeq" id="WP_090086359.1">
    <property type="nucleotide sequence ID" value="NZ_FOMR01000010.1"/>
</dbReference>
<dbReference type="InterPro" id="IPR004682">
    <property type="entry name" value="TRAP_DctP"/>
</dbReference>
<dbReference type="SUPFAM" id="SSF53850">
    <property type="entry name" value="Periplasmic binding protein-like II"/>
    <property type="match status" value="1"/>
</dbReference>
<dbReference type="NCBIfam" id="TIGR00787">
    <property type="entry name" value="dctP"/>
    <property type="match status" value="1"/>
</dbReference>
<evidence type="ECO:0000313" key="3">
    <source>
        <dbReference type="EMBL" id="SFE21342.1"/>
    </source>
</evidence>
<dbReference type="EMBL" id="FOMR01000010">
    <property type="protein sequence ID" value="SFE21342.1"/>
    <property type="molecule type" value="Genomic_DNA"/>
</dbReference>
<keyword evidence="4" id="KW-1185">Reference proteome</keyword>
<reference evidence="4" key="1">
    <citation type="submission" date="2016-10" db="EMBL/GenBank/DDBJ databases">
        <authorList>
            <person name="Varghese N."/>
            <person name="Submissions S."/>
        </authorList>
    </citation>
    <scope>NUCLEOTIDE SEQUENCE [LARGE SCALE GENOMIC DNA]</scope>
    <source>
        <strain evidence="4">DSM 22530</strain>
    </source>
</reference>
<proteinExistence type="predicted"/>
<dbReference type="GO" id="GO:0055085">
    <property type="term" value="P:transmembrane transport"/>
    <property type="evidence" value="ECO:0007669"/>
    <property type="project" value="InterPro"/>
</dbReference>
<dbReference type="InterPro" id="IPR038404">
    <property type="entry name" value="TRAP_DctP_sf"/>
</dbReference>
<dbReference type="PIRSF" id="PIRSF006470">
    <property type="entry name" value="DctB"/>
    <property type="match status" value="1"/>
</dbReference>
<dbReference type="GO" id="GO:0030246">
    <property type="term" value="F:carbohydrate binding"/>
    <property type="evidence" value="ECO:0007669"/>
    <property type="project" value="TreeGrafter"/>
</dbReference>
<name>A0A1I1YPV4_9BACI</name>
<feature type="coiled-coil region" evidence="2">
    <location>
        <begin position="258"/>
        <end position="297"/>
    </location>
</feature>
<accession>A0A1I1YPV4</accession>
<dbReference type="PANTHER" id="PTHR33376">
    <property type="match status" value="1"/>
</dbReference>
<dbReference type="PROSITE" id="PS51257">
    <property type="entry name" value="PROKAR_LIPOPROTEIN"/>
    <property type="match status" value="1"/>
</dbReference>
<keyword evidence="2" id="KW-0175">Coiled coil</keyword>
<dbReference type="NCBIfam" id="NF037995">
    <property type="entry name" value="TRAP_S1"/>
    <property type="match status" value="1"/>
</dbReference>
<dbReference type="OrthoDB" id="9776801at2"/>